<reference evidence="2" key="2">
    <citation type="submission" date="2025-08" db="UniProtKB">
        <authorList>
            <consortium name="Ensembl"/>
        </authorList>
    </citation>
    <scope>IDENTIFICATION</scope>
</reference>
<reference evidence="2" key="1">
    <citation type="submission" date="2019-03" db="EMBL/GenBank/DDBJ databases">
        <title>Genome sequencing and reference-guided assembly of Black Bengal Goat (Capra hircus).</title>
        <authorList>
            <person name="Siddiki A.Z."/>
            <person name="Baten A."/>
            <person name="Billah M."/>
            <person name="Alam M.A.U."/>
            <person name="Shawrob K.S.M."/>
            <person name="Saha S."/>
            <person name="Chowdhury M."/>
            <person name="Rahman A.H."/>
            <person name="Stear M."/>
            <person name="Miah G."/>
            <person name="Das G.B."/>
            <person name="Hossain M.M."/>
            <person name="Kumkum M."/>
            <person name="Islam M.S."/>
            <person name="Mollah A.M."/>
            <person name="Ahsan A."/>
            <person name="Tusar F."/>
            <person name="Khan M.K.I."/>
        </authorList>
    </citation>
    <scope>NUCLEOTIDE SEQUENCE [LARGE SCALE GENOMIC DNA]</scope>
</reference>
<organism evidence="2">
    <name type="scientific">Capra hircus</name>
    <name type="common">Goat</name>
    <dbReference type="NCBI Taxonomy" id="9925"/>
    <lineage>
        <taxon>Eukaryota</taxon>
        <taxon>Metazoa</taxon>
        <taxon>Chordata</taxon>
        <taxon>Craniata</taxon>
        <taxon>Vertebrata</taxon>
        <taxon>Euteleostomi</taxon>
        <taxon>Mammalia</taxon>
        <taxon>Eutheria</taxon>
        <taxon>Laurasiatheria</taxon>
        <taxon>Artiodactyla</taxon>
        <taxon>Ruminantia</taxon>
        <taxon>Pecora</taxon>
        <taxon>Bovidae</taxon>
        <taxon>Caprinae</taxon>
        <taxon>Capra</taxon>
    </lineage>
</organism>
<proteinExistence type="predicted"/>
<name>A0A8C2QZ86_CAPHI</name>
<protein>
    <submittedName>
        <fullName evidence="2">Uncharacterized protein</fullName>
    </submittedName>
</protein>
<dbReference type="AlphaFoldDB" id="A0A8C2QZ86"/>
<evidence type="ECO:0000256" key="1">
    <source>
        <dbReference type="SAM" id="MobiDB-lite"/>
    </source>
</evidence>
<dbReference type="Ensembl" id="ENSCHIT00010026443.1">
    <property type="protein sequence ID" value="ENSCHIP00010018833.1"/>
    <property type="gene ID" value="ENSCHIG00010013803.1"/>
</dbReference>
<evidence type="ECO:0000313" key="2">
    <source>
        <dbReference type="Ensembl" id="ENSCHIP00010018833.1"/>
    </source>
</evidence>
<sequence>MEIGETHLVPRLGYPPLAVWHPGCPTGRDRKLPPTLGSLPWHRPDLFSSLEQLPLSAGQRGLAPVCSRAGASARAPLTPSLPTQALVSPSFPTPPQEEEIPEGDTLLSDCCQLSFSPGDRRPS</sequence>
<accession>A0A8C2QZ86</accession>
<feature type="region of interest" description="Disordered" evidence="1">
    <location>
        <begin position="73"/>
        <end position="123"/>
    </location>
</feature>